<dbReference type="Pfam" id="PF01183">
    <property type="entry name" value="Glyco_hydro_25"/>
    <property type="match status" value="1"/>
</dbReference>
<protein>
    <submittedName>
        <fullName evidence="2">Autolysin</fullName>
    </submittedName>
</protein>
<dbReference type="PANTHER" id="PTHR34135:SF2">
    <property type="entry name" value="LYSOZYME"/>
    <property type="match status" value="1"/>
</dbReference>
<dbReference type="PANTHER" id="PTHR34135">
    <property type="entry name" value="LYSOZYME"/>
    <property type="match status" value="1"/>
</dbReference>
<comment type="similarity">
    <text evidence="1">Belongs to the glycosyl hydrolase 25 family.</text>
</comment>
<sequence length="276" mass="30425">MTKKIVDLSSYQADSLAYMKQLKGWGADGIMVKLTEGTGYLSPKAGNQIANGFKVFDTVGVYHFFHGRGTAEAAYFLAWVKKMGLDKSTVLAIDVEAPGLTWATTGQVNVFLKYLISHGYKNVITYGSGSWFTSGRINRSKLVDKAIWVAAYNNYGPGVSNANAWQNTDNWNGHGVDCSRDFDGKLSGTKTAAKKIAKKATYWSENGLYEVITDRVNVYGKPALDKANKRRIHFSKGSTIYGKAVKYGKVYRIKTDVGYISANKDYVKLVRKSGGK</sequence>
<dbReference type="GO" id="GO:0016052">
    <property type="term" value="P:carbohydrate catabolic process"/>
    <property type="evidence" value="ECO:0007669"/>
    <property type="project" value="TreeGrafter"/>
</dbReference>
<dbReference type="GO" id="GO:0003796">
    <property type="term" value="F:lysozyme activity"/>
    <property type="evidence" value="ECO:0007669"/>
    <property type="project" value="InterPro"/>
</dbReference>
<evidence type="ECO:0000256" key="1">
    <source>
        <dbReference type="ARBA" id="ARBA00010646"/>
    </source>
</evidence>
<reference evidence="2 3" key="1">
    <citation type="submission" date="2017-09" db="EMBL/GenBank/DDBJ databases">
        <title>Genome sequence of Lactobacillus brevis D7.</title>
        <authorList>
            <person name="Kwon M.-S."/>
            <person name="Lim S.K."/>
            <person name="Choi H.-J."/>
        </authorList>
    </citation>
    <scope>NUCLEOTIDE SEQUENCE [LARGE SCALE GENOMIC DNA]</scope>
    <source>
        <strain evidence="2 3">D7</strain>
    </source>
</reference>
<gene>
    <name evidence="2" type="ORF">CNR29_08580</name>
</gene>
<dbReference type="RefSeq" id="WP_096110162.1">
    <property type="nucleotide sequence ID" value="NZ_NVYO01000001.1"/>
</dbReference>
<dbReference type="InterPro" id="IPR002053">
    <property type="entry name" value="Glyco_hydro_25"/>
</dbReference>
<dbReference type="Proteomes" id="UP000217918">
    <property type="component" value="Unassembled WGS sequence"/>
</dbReference>
<organism evidence="2 3">
    <name type="scientific">Levilactobacillus brevis</name>
    <name type="common">Lactobacillus brevis</name>
    <dbReference type="NCBI Taxonomy" id="1580"/>
    <lineage>
        <taxon>Bacteria</taxon>
        <taxon>Bacillati</taxon>
        <taxon>Bacillota</taxon>
        <taxon>Bacilli</taxon>
        <taxon>Lactobacillales</taxon>
        <taxon>Lactobacillaceae</taxon>
        <taxon>Levilactobacillus</taxon>
    </lineage>
</organism>
<dbReference type="InterPro" id="IPR017853">
    <property type="entry name" value="GH"/>
</dbReference>
<dbReference type="Gene3D" id="3.20.20.80">
    <property type="entry name" value="Glycosidases"/>
    <property type="match status" value="1"/>
</dbReference>
<dbReference type="PROSITE" id="PS51904">
    <property type="entry name" value="GLYCOSYL_HYDROL_F25_2"/>
    <property type="match status" value="1"/>
</dbReference>
<evidence type="ECO:0000313" key="2">
    <source>
        <dbReference type="EMBL" id="PBQ24072.1"/>
    </source>
</evidence>
<dbReference type="AlphaFoldDB" id="A0A2A3TYG2"/>
<dbReference type="GO" id="GO:0016998">
    <property type="term" value="P:cell wall macromolecule catabolic process"/>
    <property type="evidence" value="ECO:0007669"/>
    <property type="project" value="InterPro"/>
</dbReference>
<dbReference type="EMBL" id="NVYO01000001">
    <property type="protein sequence ID" value="PBQ24072.1"/>
    <property type="molecule type" value="Genomic_DNA"/>
</dbReference>
<proteinExistence type="inferred from homology"/>
<comment type="caution">
    <text evidence="2">The sequence shown here is derived from an EMBL/GenBank/DDBJ whole genome shotgun (WGS) entry which is preliminary data.</text>
</comment>
<name>A0A2A3TYG2_LEVBR</name>
<dbReference type="GO" id="GO:0009253">
    <property type="term" value="P:peptidoglycan catabolic process"/>
    <property type="evidence" value="ECO:0007669"/>
    <property type="project" value="InterPro"/>
</dbReference>
<dbReference type="SUPFAM" id="SSF51445">
    <property type="entry name" value="(Trans)glycosidases"/>
    <property type="match status" value="1"/>
</dbReference>
<accession>A0A2A3TYG2</accession>
<evidence type="ECO:0000313" key="3">
    <source>
        <dbReference type="Proteomes" id="UP000217918"/>
    </source>
</evidence>